<dbReference type="Pfam" id="PF01569">
    <property type="entry name" value="PAP2"/>
    <property type="match status" value="1"/>
</dbReference>
<keyword evidence="5" id="KW-1133">Transmembrane helix</keyword>
<evidence type="ECO:0000256" key="5">
    <source>
        <dbReference type="ARBA" id="ARBA00022989"/>
    </source>
</evidence>
<dbReference type="PANTHER" id="PTHR14969:SF62">
    <property type="entry name" value="DECAPRENYLPHOSPHORYL-5-PHOSPHORIBOSE PHOSPHATASE RV3807C-RELATED"/>
    <property type="match status" value="1"/>
</dbReference>
<evidence type="ECO:0000259" key="7">
    <source>
        <dbReference type="PROSITE" id="PS50146"/>
    </source>
</evidence>
<evidence type="ECO:0000313" key="9">
    <source>
        <dbReference type="Proteomes" id="UP001623384"/>
    </source>
</evidence>
<dbReference type="InterPro" id="IPR036938">
    <property type="entry name" value="PAP2/HPO_sf"/>
</dbReference>
<dbReference type="InterPro" id="IPR001206">
    <property type="entry name" value="Diacylglycerol_kinase_cat_dom"/>
</dbReference>
<dbReference type="Pfam" id="PF00781">
    <property type="entry name" value="DAGK_cat"/>
    <property type="match status" value="1"/>
</dbReference>
<accession>A0ABZ2R5G0</accession>
<evidence type="ECO:0000313" key="8">
    <source>
        <dbReference type="EMBL" id="WXK93041.1"/>
    </source>
</evidence>
<dbReference type="Gene3D" id="3.40.50.10330">
    <property type="entry name" value="Probable inorganic polyphosphate/atp-NAD kinase, domain 1"/>
    <property type="match status" value="1"/>
</dbReference>
<evidence type="ECO:0000256" key="1">
    <source>
        <dbReference type="ARBA" id="ARBA00004651"/>
    </source>
</evidence>
<evidence type="ECO:0000256" key="3">
    <source>
        <dbReference type="ARBA" id="ARBA00022692"/>
    </source>
</evidence>
<organism evidence="8 9">
    <name type="scientific">Pseudarthrobacter quantipunctorum</name>
    <dbReference type="NCBI Taxonomy" id="3128980"/>
    <lineage>
        <taxon>Bacteria</taxon>
        <taxon>Bacillati</taxon>
        <taxon>Actinomycetota</taxon>
        <taxon>Actinomycetes</taxon>
        <taxon>Micrococcales</taxon>
        <taxon>Micrococcaceae</taxon>
        <taxon>Pseudarthrobacter</taxon>
    </lineage>
</organism>
<reference evidence="8 9" key="1">
    <citation type="submission" date="2024-03" db="EMBL/GenBank/DDBJ databases">
        <title>Rhodococcus navarretei sp. nov. and Pseudarthrobacter quantumdoti sp. nov., two new species with the ability to biosynthesize Quantum Dots isolated from soil samples at Union Glacier, Antarctica.</title>
        <authorList>
            <person name="Vargas M."/>
        </authorList>
    </citation>
    <scope>NUCLEOTIDE SEQUENCE [LARGE SCALE GENOMIC DNA]</scope>
    <source>
        <strain evidence="8 9">RC-2-3</strain>
    </source>
</reference>
<dbReference type="InterPro" id="IPR017438">
    <property type="entry name" value="ATP-NAD_kinase_N"/>
</dbReference>
<gene>
    <name evidence="8" type="ORF">WHH00_18630</name>
</gene>
<keyword evidence="4" id="KW-0378">Hydrolase</keyword>
<dbReference type="CDD" id="cd01610">
    <property type="entry name" value="PAP2_like"/>
    <property type="match status" value="1"/>
</dbReference>
<dbReference type="SMART" id="SM00046">
    <property type="entry name" value="DAGKc"/>
    <property type="match status" value="1"/>
</dbReference>
<dbReference type="InterPro" id="IPR000326">
    <property type="entry name" value="PAP2/HPO"/>
</dbReference>
<comment type="subcellular location">
    <subcellularLocation>
        <location evidence="1">Cell membrane</location>
        <topology evidence="1">Multi-pass membrane protein</topology>
    </subcellularLocation>
</comment>
<dbReference type="SMART" id="SM00014">
    <property type="entry name" value="acidPPc"/>
    <property type="match status" value="1"/>
</dbReference>
<dbReference type="InterPro" id="IPR016064">
    <property type="entry name" value="NAD/diacylglycerol_kinase_sf"/>
</dbReference>
<dbReference type="SUPFAM" id="SSF48317">
    <property type="entry name" value="Acid phosphatase/Vanadium-dependent haloperoxidase"/>
    <property type="match status" value="1"/>
</dbReference>
<name>A0ABZ2R5G0_9MICC</name>
<keyword evidence="2" id="KW-1003">Cell membrane</keyword>
<dbReference type="EMBL" id="CP148033">
    <property type="protein sequence ID" value="WXK93041.1"/>
    <property type="molecule type" value="Genomic_DNA"/>
</dbReference>
<dbReference type="PANTHER" id="PTHR14969">
    <property type="entry name" value="SPHINGOSINE-1-PHOSPHATE PHOSPHOHYDROLASE"/>
    <property type="match status" value="1"/>
</dbReference>
<dbReference type="Gene3D" id="2.60.200.40">
    <property type="match status" value="1"/>
</dbReference>
<dbReference type="Gene3D" id="1.20.144.10">
    <property type="entry name" value="Phosphatidic acid phosphatase type 2/haloperoxidase"/>
    <property type="match status" value="1"/>
</dbReference>
<dbReference type="SUPFAM" id="SSF111331">
    <property type="entry name" value="NAD kinase/diacylglycerol kinase-like"/>
    <property type="match status" value="1"/>
</dbReference>
<evidence type="ECO:0000256" key="4">
    <source>
        <dbReference type="ARBA" id="ARBA00022801"/>
    </source>
</evidence>
<keyword evidence="9" id="KW-1185">Reference proteome</keyword>
<keyword evidence="3" id="KW-0812">Transmembrane</keyword>
<dbReference type="Proteomes" id="UP001623384">
    <property type="component" value="Chromosome"/>
</dbReference>
<keyword evidence="6" id="KW-0472">Membrane</keyword>
<feature type="domain" description="DAGKc" evidence="7">
    <location>
        <begin position="239"/>
        <end position="324"/>
    </location>
</feature>
<dbReference type="PROSITE" id="PS50146">
    <property type="entry name" value="DAGK"/>
    <property type="match status" value="1"/>
</dbReference>
<proteinExistence type="predicted"/>
<protein>
    <submittedName>
        <fullName evidence="8">Phosphatase PAP2 family protein</fullName>
    </submittedName>
</protein>
<dbReference type="Pfam" id="PF19279">
    <property type="entry name" value="YegS_C"/>
    <property type="match status" value="1"/>
</dbReference>
<dbReference type="RefSeq" id="WP_406635134.1">
    <property type="nucleotide sequence ID" value="NZ_CP148033.1"/>
</dbReference>
<evidence type="ECO:0000256" key="6">
    <source>
        <dbReference type="ARBA" id="ARBA00023136"/>
    </source>
</evidence>
<evidence type="ECO:0000256" key="2">
    <source>
        <dbReference type="ARBA" id="ARBA00022475"/>
    </source>
</evidence>
<sequence>MQSKWRRGHRWISRVDRYLVRHVSDLPGGNHDAFFRRLSASANHGKLWIAAAAAMAAFPGRPRRAALHGLIAQAVASAVTNVVFKTLLPRTRPLPEHLPVFRFVHPQPTSSSMPSGHSASAVAFAVGTGLVQPGIGAALAPVAAGVAYSRVHTGAHWPSDVLFGSALGAGAALLTRKWWPVRPPFPQVSRTRTPAPELPGGTGLSIVVNTLGGSFTEETAAALQEVFPKAHINSVHPDQDLLQEIRLTAEHPGTRALGVWGGDGTVGAAAAAAVEHSLPLLVLPGGTLNHFARDAGTGSLKEAVAAASSGEAALADLGIVTVERGLAGSPERAQLTMLNTSSVGLYPNFVRRREQLQPALGKPLAGVVAMLRTFAAGTPLTLTVDGRRHKVWIAYVGRGRFYPRDHAPLFRPVMDDGVLDVRMITADESFARMRLLWSVLTGTVATSRITHLSEATRVRIDAGGSPMALAVDGEALAGVRSVEYSVRRRALSYYSPQPQSPPDHPRGLP</sequence>
<dbReference type="InterPro" id="IPR045540">
    <property type="entry name" value="YegS/DAGK_C"/>
</dbReference>